<dbReference type="InterPro" id="IPR020855">
    <property type="entry name" value="Ureohydrolase_Mn_BS"/>
</dbReference>
<keyword evidence="2 5" id="KW-0378">Hydrolase</keyword>
<protein>
    <recommendedName>
        <fullName evidence="5 6">Formimidoylglutamase</fullName>
        <ecNumber evidence="5 6">3.5.3.8</ecNumber>
    </recommendedName>
    <alternativeName>
        <fullName evidence="5">Formiminoglutamase</fullName>
    </alternativeName>
    <alternativeName>
        <fullName evidence="5">Formiminoglutamate hydrolase</fullName>
    </alternativeName>
</protein>
<dbReference type="PANTHER" id="PTHR11358:SF35">
    <property type="entry name" value="FORMIMIDOYLGLUTAMASE"/>
    <property type="match status" value="1"/>
</dbReference>
<evidence type="ECO:0000256" key="8">
    <source>
        <dbReference type="PROSITE-ProRule" id="PRU00742"/>
    </source>
</evidence>
<sequence>MALIDTMNKENWSGRVDGDGPEHLRWHQAVRPFSATAESGTALLGFRSDEGVKRNMGRPGAVEGPQSLRQALGGFALPEPISIYDAGDIDTGAELEEGQKEFGDNLSTLLDQGHFTVGLGGGHEITWASFLGVSHFLRAGDASDRSLSGSAKLGIVNLDAHFDNRDAGFATSGTGFFQIAEHEHLAGRDLHYAALGIAEQANTKILFDRAKSENVAVLLDREATIDHKSAVTEFVESFLADLDAVYLTLDLDVLSADVAPGVSAPAAVGVSPHVIEYVIGLVARSGKLLHFDVAELSPKHDIGGRTARTAARMIHRAVIEKQ</sequence>
<evidence type="ECO:0000256" key="9">
    <source>
        <dbReference type="RuleBase" id="RU003684"/>
    </source>
</evidence>
<reference evidence="10 11" key="1">
    <citation type="submission" date="2023-03" db="EMBL/GenBank/DDBJ databases">
        <title>Complete genome sequences of several Auritidibacter ignavus strains isolated from ear infections.</title>
        <authorList>
            <person name="Baehr T."/>
            <person name="Baumhoegger A.M."/>
        </authorList>
    </citation>
    <scope>NUCLEOTIDE SEQUENCE [LARGE SCALE GENOMIC DNA]</scope>
    <source>
        <strain evidence="10 11">BABAE-6</strain>
    </source>
</reference>
<keyword evidence="11" id="KW-1185">Reference proteome</keyword>
<evidence type="ECO:0000256" key="5">
    <source>
        <dbReference type="HAMAP-Rule" id="MF_00737"/>
    </source>
</evidence>
<dbReference type="InterPro" id="IPR006035">
    <property type="entry name" value="Ureohydrolase"/>
</dbReference>
<name>A0AAJ6DDN8_9MICC</name>
<dbReference type="SUPFAM" id="SSF52768">
    <property type="entry name" value="Arginase/deacetylase"/>
    <property type="match status" value="1"/>
</dbReference>
<keyword evidence="1 5" id="KW-0479">Metal-binding</keyword>
<keyword evidence="3 5" id="KW-0369">Histidine metabolism</keyword>
<organism evidence="10 11">
    <name type="scientific">Auritidibacter ignavus</name>
    <dbReference type="NCBI Taxonomy" id="678932"/>
    <lineage>
        <taxon>Bacteria</taxon>
        <taxon>Bacillati</taxon>
        <taxon>Actinomycetota</taxon>
        <taxon>Actinomycetes</taxon>
        <taxon>Micrococcales</taxon>
        <taxon>Micrococcaceae</taxon>
        <taxon>Auritidibacter</taxon>
    </lineage>
</organism>
<feature type="binding site" evidence="5">
    <location>
        <position position="252"/>
    </location>
    <ligand>
        <name>Mn(2+)</name>
        <dbReference type="ChEBI" id="CHEBI:29035"/>
        <label>2</label>
    </ligand>
</feature>
<evidence type="ECO:0000256" key="1">
    <source>
        <dbReference type="ARBA" id="ARBA00022723"/>
    </source>
</evidence>
<feature type="binding site" evidence="5 7">
    <location>
        <position position="250"/>
    </location>
    <ligand>
        <name>Mn(2+)</name>
        <dbReference type="ChEBI" id="CHEBI:29035"/>
        <label>1</label>
    </ligand>
</feature>
<gene>
    <name evidence="5 10" type="primary">hutG</name>
    <name evidence="10" type="ORF">QDX21_04440</name>
</gene>
<evidence type="ECO:0000313" key="10">
    <source>
        <dbReference type="EMBL" id="WGH94047.1"/>
    </source>
</evidence>
<feature type="binding site" evidence="7">
    <location>
        <position position="161"/>
    </location>
    <ligand>
        <name>Mn(2+)</name>
        <dbReference type="ChEBI" id="CHEBI:29035"/>
        <label>1</label>
    </ligand>
</feature>
<comment type="catalytic activity">
    <reaction evidence="5">
        <text>N-formimidoyl-L-glutamate + H2O = formamide + L-glutamate</text>
        <dbReference type="Rhea" id="RHEA:22492"/>
        <dbReference type="ChEBI" id="CHEBI:15377"/>
        <dbReference type="ChEBI" id="CHEBI:16397"/>
        <dbReference type="ChEBI" id="CHEBI:29985"/>
        <dbReference type="ChEBI" id="CHEBI:58928"/>
        <dbReference type="EC" id="3.5.3.8"/>
    </reaction>
</comment>
<evidence type="ECO:0000313" key="11">
    <source>
        <dbReference type="Proteomes" id="UP001224674"/>
    </source>
</evidence>
<dbReference type="NCBIfam" id="TIGR01227">
    <property type="entry name" value="hutG"/>
    <property type="match status" value="1"/>
</dbReference>
<dbReference type="InterPro" id="IPR005923">
    <property type="entry name" value="HutG"/>
</dbReference>
<dbReference type="RefSeq" id="WP_199445924.1">
    <property type="nucleotide sequence ID" value="NZ_CP122561.1"/>
</dbReference>
<comment type="pathway">
    <text evidence="5">Amino-acid degradation; L-histidine degradation into L-glutamate; L-glutamate from N-formimidoyl-L-glutamate (hydrolase route): step 1/1.</text>
</comment>
<dbReference type="Gene3D" id="3.40.800.10">
    <property type="entry name" value="Ureohydrolase domain"/>
    <property type="match status" value="1"/>
</dbReference>
<dbReference type="EC" id="3.5.3.8" evidence="5 6"/>
<dbReference type="HAMAP" id="MF_00737">
    <property type="entry name" value="Formimidoylglutam"/>
    <property type="match status" value="1"/>
</dbReference>
<dbReference type="GO" id="GO:0030145">
    <property type="term" value="F:manganese ion binding"/>
    <property type="evidence" value="ECO:0007669"/>
    <property type="project" value="UniProtKB-UniRule"/>
</dbReference>
<feature type="binding site" evidence="7">
    <location>
        <position position="252"/>
    </location>
    <ligand>
        <name>Mn(2+)</name>
        <dbReference type="ChEBI" id="CHEBI:29035"/>
        <label>1</label>
    </ligand>
</feature>
<comment type="function">
    <text evidence="5">Catalyzes the conversion of N-formimidoyl-L-glutamate to L-glutamate and formamide.</text>
</comment>
<dbReference type="PANTHER" id="PTHR11358">
    <property type="entry name" value="ARGINASE/AGMATINASE"/>
    <property type="match status" value="1"/>
</dbReference>
<comment type="cofactor">
    <cofactor evidence="5 7">
        <name>Mn(2+)</name>
        <dbReference type="ChEBI" id="CHEBI:29035"/>
    </cofactor>
    <text evidence="5 7">Binds 2 manganese ions per subunit.</text>
</comment>
<dbReference type="GeneID" id="83695231"/>
<dbReference type="PROSITE" id="PS51409">
    <property type="entry name" value="ARGINASE_2"/>
    <property type="match status" value="1"/>
</dbReference>
<evidence type="ECO:0000256" key="2">
    <source>
        <dbReference type="ARBA" id="ARBA00022801"/>
    </source>
</evidence>
<comment type="similarity">
    <text evidence="5 8 9">Belongs to the arginase family.</text>
</comment>
<dbReference type="Proteomes" id="UP001224674">
    <property type="component" value="Chromosome"/>
</dbReference>
<dbReference type="GO" id="GO:0008783">
    <property type="term" value="F:agmatinase activity"/>
    <property type="evidence" value="ECO:0007669"/>
    <property type="project" value="TreeGrafter"/>
</dbReference>
<dbReference type="AlphaFoldDB" id="A0AAJ6DDN8"/>
<feature type="binding site" evidence="5">
    <location>
        <position position="161"/>
    </location>
    <ligand>
        <name>Mn(2+)</name>
        <dbReference type="ChEBI" id="CHEBI:29035"/>
        <label>2</label>
    </ligand>
</feature>
<evidence type="ECO:0000256" key="6">
    <source>
        <dbReference type="NCBIfam" id="TIGR01227"/>
    </source>
</evidence>
<dbReference type="PIRSF" id="PIRSF036979">
    <property type="entry name" value="Arginase"/>
    <property type="match status" value="1"/>
</dbReference>
<dbReference type="PROSITE" id="PS01053">
    <property type="entry name" value="ARGINASE_1"/>
    <property type="match status" value="1"/>
</dbReference>
<dbReference type="GO" id="GO:0050415">
    <property type="term" value="F:formimidoylglutamase activity"/>
    <property type="evidence" value="ECO:0007669"/>
    <property type="project" value="UniProtKB-UniRule"/>
</dbReference>
<dbReference type="Pfam" id="PF00491">
    <property type="entry name" value="Arginase"/>
    <property type="match status" value="1"/>
</dbReference>
<dbReference type="GO" id="GO:0033389">
    <property type="term" value="P:putrescine biosynthetic process from arginine, via agmatine"/>
    <property type="evidence" value="ECO:0007669"/>
    <property type="project" value="TreeGrafter"/>
</dbReference>
<feature type="binding site" evidence="5 7">
    <location>
        <position position="123"/>
    </location>
    <ligand>
        <name>Mn(2+)</name>
        <dbReference type="ChEBI" id="CHEBI:29035"/>
        <label>1</label>
    </ligand>
</feature>
<feature type="binding site" evidence="5 7">
    <location>
        <position position="163"/>
    </location>
    <ligand>
        <name>Mn(2+)</name>
        <dbReference type="ChEBI" id="CHEBI:29035"/>
        <label>1</label>
    </ligand>
</feature>
<evidence type="ECO:0000256" key="7">
    <source>
        <dbReference type="PIRSR" id="PIRSR036979-1"/>
    </source>
</evidence>
<evidence type="ECO:0000256" key="3">
    <source>
        <dbReference type="ARBA" id="ARBA00022808"/>
    </source>
</evidence>
<accession>A0AAJ6DDN8</accession>
<dbReference type="InterPro" id="IPR023696">
    <property type="entry name" value="Ureohydrolase_dom_sf"/>
</dbReference>
<feature type="binding site" evidence="5">
    <location>
        <position position="159"/>
    </location>
    <ligand>
        <name>Mn(2+)</name>
        <dbReference type="ChEBI" id="CHEBI:29035"/>
        <label>2</label>
    </ligand>
</feature>
<feature type="binding site" evidence="5">
    <location>
        <position position="250"/>
    </location>
    <ligand>
        <name>Mn(2+)</name>
        <dbReference type="ChEBI" id="CHEBI:29035"/>
        <label>2</label>
    </ligand>
</feature>
<dbReference type="EMBL" id="CP122566">
    <property type="protein sequence ID" value="WGH94047.1"/>
    <property type="molecule type" value="Genomic_DNA"/>
</dbReference>
<dbReference type="GO" id="GO:0019556">
    <property type="term" value="P:L-histidine catabolic process to glutamate and formamide"/>
    <property type="evidence" value="ECO:0007669"/>
    <property type="project" value="UniProtKB-UniRule"/>
</dbReference>
<evidence type="ECO:0000256" key="4">
    <source>
        <dbReference type="ARBA" id="ARBA00023211"/>
    </source>
</evidence>
<proteinExistence type="inferred from homology"/>
<dbReference type="CDD" id="cd09988">
    <property type="entry name" value="Formimidoylglutamase"/>
    <property type="match status" value="1"/>
</dbReference>
<feature type="binding site" evidence="5 7">
    <location>
        <position position="159"/>
    </location>
    <ligand>
        <name>Mn(2+)</name>
        <dbReference type="ChEBI" id="CHEBI:29035"/>
        <label>1</label>
    </ligand>
</feature>
<keyword evidence="4 5" id="KW-0464">Manganese</keyword>